<organism evidence="2">
    <name type="scientific">marine metagenome</name>
    <dbReference type="NCBI Taxonomy" id="408172"/>
    <lineage>
        <taxon>unclassified sequences</taxon>
        <taxon>metagenomes</taxon>
        <taxon>ecological metagenomes</taxon>
    </lineage>
</organism>
<reference evidence="2" key="1">
    <citation type="submission" date="2018-05" db="EMBL/GenBank/DDBJ databases">
        <authorList>
            <person name="Lanie J.A."/>
            <person name="Ng W.-L."/>
            <person name="Kazmierczak K.M."/>
            <person name="Andrzejewski T.M."/>
            <person name="Davidsen T.M."/>
            <person name="Wayne K.J."/>
            <person name="Tettelin H."/>
            <person name="Glass J.I."/>
            <person name="Rusch D."/>
            <person name="Podicherti R."/>
            <person name="Tsui H.-C.T."/>
            <person name="Winkler M.E."/>
        </authorList>
    </citation>
    <scope>NUCLEOTIDE SEQUENCE</scope>
</reference>
<sequence length="275" mass="30398">MPDLPRSFSPSSAGVWKQCPRRWRYRYVERLPDPPGIPALVGTFAHRVLELLCDEPAADRTVDRARELAGQAWPETAINPDFVALGLDDRQVHDFRWKAWTAIEGLWALEDPAGVEVRATECRITATVGGVPFYGIVDRLDEDGDGLVITDYKSGKAPRSADRPKSLDQVLLYAAAVEDSMGERPDRARLLYLGAEILETAVSEDLLADTTGRFAKSWDEVGSACSDDHFETRPGPLCGWCPYADRCDDGRAEVKRRVGAGRMRDDAPARALLGL</sequence>
<dbReference type="InterPro" id="IPR011604">
    <property type="entry name" value="PDDEXK-like_dom_sf"/>
</dbReference>
<dbReference type="Gene3D" id="3.90.320.10">
    <property type="match status" value="1"/>
</dbReference>
<evidence type="ECO:0000259" key="1">
    <source>
        <dbReference type="Pfam" id="PF12705"/>
    </source>
</evidence>
<dbReference type="Pfam" id="PF12705">
    <property type="entry name" value="PDDEXK_1"/>
    <property type="match status" value="1"/>
</dbReference>
<name>A0A381P148_9ZZZZ</name>
<dbReference type="InterPro" id="IPR038726">
    <property type="entry name" value="PDDEXK_AddAB-type"/>
</dbReference>
<proteinExistence type="predicted"/>
<dbReference type="AlphaFoldDB" id="A0A381P148"/>
<protein>
    <recommendedName>
        <fullName evidence="1">PD-(D/E)XK endonuclease-like domain-containing protein</fullName>
    </recommendedName>
</protein>
<dbReference type="InterPro" id="IPR011335">
    <property type="entry name" value="Restrct_endonuc-II-like"/>
</dbReference>
<evidence type="ECO:0000313" key="2">
    <source>
        <dbReference type="EMBL" id="SUZ60611.1"/>
    </source>
</evidence>
<feature type="domain" description="PD-(D/E)XK endonuclease-like" evidence="1">
    <location>
        <begin position="7"/>
        <end position="248"/>
    </location>
</feature>
<dbReference type="EMBL" id="UINC01000754">
    <property type="protein sequence ID" value="SUZ60611.1"/>
    <property type="molecule type" value="Genomic_DNA"/>
</dbReference>
<dbReference type="SUPFAM" id="SSF52980">
    <property type="entry name" value="Restriction endonuclease-like"/>
    <property type="match status" value="1"/>
</dbReference>
<accession>A0A381P148</accession>
<gene>
    <name evidence="2" type="ORF">METZ01_LOCUS13465</name>
</gene>